<dbReference type="GO" id="GO:0055085">
    <property type="term" value="P:transmembrane transport"/>
    <property type="evidence" value="ECO:0007669"/>
    <property type="project" value="InterPro"/>
</dbReference>
<feature type="transmembrane region" description="Helical" evidence="6">
    <location>
        <begin position="162"/>
        <end position="180"/>
    </location>
</feature>
<dbReference type="PROSITE" id="PS50928">
    <property type="entry name" value="ABC_TM1"/>
    <property type="match status" value="1"/>
</dbReference>
<evidence type="ECO:0000256" key="2">
    <source>
        <dbReference type="ARBA" id="ARBA00022448"/>
    </source>
</evidence>
<dbReference type="PANTHER" id="PTHR43496">
    <property type="entry name" value="PROTEIN LPLB"/>
    <property type="match status" value="1"/>
</dbReference>
<dbReference type="Gene3D" id="1.10.3720.10">
    <property type="entry name" value="MetI-like"/>
    <property type="match status" value="1"/>
</dbReference>
<evidence type="ECO:0000313" key="9">
    <source>
        <dbReference type="Proteomes" id="UP000564644"/>
    </source>
</evidence>
<evidence type="ECO:0000256" key="5">
    <source>
        <dbReference type="ARBA" id="ARBA00023136"/>
    </source>
</evidence>
<comment type="subcellular location">
    <subcellularLocation>
        <location evidence="6">Cell membrane</location>
        <topology evidence="6">Multi-pass membrane protein</topology>
    </subcellularLocation>
    <subcellularLocation>
        <location evidence="1">Membrane</location>
        <topology evidence="1">Multi-pass membrane protein</topology>
    </subcellularLocation>
</comment>
<feature type="transmembrane region" description="Helical" evidence="6">
    <location>
        <begin position="201"/>
        <end position="222"/>
    </location>
</feature>
<dbReference type="InterPro" id="IPR035906">
    <property type="entry name" value="MetI-like_sf"/>
</dbReference>
<dbReference type="CDD" id="cd06261">
    <property type="entry name" value="TM_PBP2"/>
    <property type="match status" value="1"/>
</dbReference>
<keyword evidence="9" id="KW-1185">Reference proteome</keyword>
<feature type="domain" description="ABC transmembrane type-1" evidence="7">
    <location>
        <begin position="61"/>
        <end position="275"/>
    </location>
</feature>
<dbReference type="Pfam" id="PF00528">
    <property type="entry name" value="BPD_transp_1"/>
    <property type="match status" value="1"/>
</dbReference>
<feature type="transmembrane region" description="Helical" evidence="6">
    <location>
        <begin position="6"/>
        <end position="27"/>
    </location>
</feature>
<evidence type="ECO:0000313" key="8">
    <source>
        <dbReference type="EMBL" id="MBB6732733.1"/>
    </source>
</evidence>
<protein>
    <submittedName>
        <fullName evidence="8">Sugar ABC transporter permease</fullName>
    </submittedName>
</protein>
<keyword evidence="2 6" id="KW-0813">Transport</keyword>
<dbReference type="SUPFAM" id="SSF161098">
    <property type="entry name" value="MetI-like"/>
    <property type="match status" value="1"/>
</dbReference>
<evidence type="ECO:0000256" key="3">
    <source>
        <dbReference type="ARBA" id="ARBA00022692"/>
    </source>
</evidence>
<feature type="transmembrane region" description="Helical" evidence="6">
    <location>
        <begin position="65"/>
        <end position="86"/>
    </location>
</feature>
<evidence type="ECO:0000256" key="6">
    <source>
        <dbReference type="RuleBase" id="RU363032"/>
    </source>
</evidence>
<sequence length="288" mass="32721">MLYLFLLPGIAYFIIFKYLPMYGIIIAFQDYSPFLGIAGSEFVGLKHFVRFFTDDEFVRVFRNTILISLYKLVFGFPVPILLALMLNEVRIRWFNKTMQTLVYIPHFFSWVIFGGIVIQALSPTGIVNAILHLFGMDPVLFLGHKEYFRSIVVISDILKESGWASIVYLAAIAGVDPTLYEAARMDGAKKWREIWHITLPGIRNTIIILLILRLGSVLELGVQQVFMLYNPLVYDVGDIIDTYVYRVGLTEQKYSFATAVGLFQSVVGLILIYISNGLSKRFGGGGLW</sequence>
<proteinExistence type="inferred from homology"/>
<feature type="transmembrane region" description="Helical" evidence="6">
    <location>
        <begin position="107"/>
        <end position="134"/>
    </location>
</feature>
<dbReference type="Proteomes" id="UP000564644">
    <property type="component" value="Unassembled WGS sequence"/>
</dbReference>
<keyword evidence="4 6" id="KW-1133">Transmembrane helix</keyword>
<accession>A0A7X0SMI4</accession>
<comment type="caution">
    <text evidence="8">The sequence shown here is derived from an EMBL/GenBank/DDBJ whole genome shotgun (WGS) entry which is preliminary data.</text>
</comment>
<feature type="transmembrane region" description="Helical" evidence="6">
    <location>
        <begin position="254"/>
        <end position="274"/>
    </location>
</feature>
<evidence type="ECO:0000259" key="7">
    <source>
        <dbReference type="PROSITE" id="PS50928"/>
    </source>
</evidence>
<dbReference type="EMBL" id="JACJVO010000021">
    <property type="protein sequence ID" value="MBB6732733.1"/>
    <property type="molecule type" value="Genomic_DNA"/>
</dbReference>
<keyword evidence="3 6" id="KW-0812">Transmembrane</keyword>
<gene>
    <name evidence="8" type="ORF">H7C18_17585</name>
</gene>
<dbReference type="GO" id="GO:0005886">
    <property type="term" value="C:plasma membrane"/>
    <property type="evidence" value="ECO:0007669"/>
    <property type="project" value="UniProtKB-SubCell"/>
</dbReference>
<organism evidence="8 9">
    <name type="scientific">Cohnella zeiphila</name>
    <dbReference type="NCBI Taxonomy" id="2761120"/>
    <lineage>
        <taxon>Bacteria</taxon>
        <taxon>Bacillati</taxon>
        <taxon>Bacillota</taxon>
        <taxon>Bacilli</taxon>
        <taxon>Bacillales</taxon>
        <taxon>Paenibacillaceae</taxon>
        <taxon>Cohnella</taxon>
    </lineage>
</organism>
<name>A0A7X0SMI4_9BACL</name>
<reference evidence="8 9" key="1">
    <citation type="submission" date="2020-08" db="EMBL/GenBank/DDBJ databases">
        <title>Cohnella phylogeny.</title>
        <authorList>
            <person name="Dunlap C."/>
        </authorList>
    </citation>
    <scope>NUCLEOTIDE SEQUENCE [LARGE SCALE GENOMIC DNA]</scope>
    <source>
        <strain evidence="8 9">CBP 2801</strain>
    </source>
</reference>
<evidence type="ECO:0000256" key="4">
    <source>
        <dbReference type="ARBA" id="ARBA00022989"/>
    </source>
</evidence>
<keyword evidence="5 6" id="KW-0472">Membrane</keyword>
<dbReference type="AlphaFoldDB" id="A0A7X0SMI4"/>
<comment type="similarity">
    <text evidence="6">Belongs to the binding-protein-dependent transport system permease family.</text>
</comment>
<dbReference type="InterPro" id="IPR000515">
    <property type="entry name" value="MetI-like"/>
</dbReference>
<evidence type="ECO:0000256" key="1">
    <source>
        <dbReference type="ARBA" id="ARBA00004141"/>
    </source>
</evidence>
<dbReference type="PANTHER" id="PTHR43496:SF1">
    <property type="entry name" value="POLYGALACTURONAN_RHAMNOGALACTURONAN TRANSPORT SYSTEM PERMEASE PROTEIN YTEP"/>
    <property type="match status" value="1"/>
</dbReference>